<evidence type="ECO:0000313" key="2">
    <source>
        <dbReference type="Proteomes" id="UP001281410"/>
    </source>
</evidence>
<evidence type="ECO:0000313" key="1">
    <source>
        <dbReference type="EMBL" id="KAK3229275.1"/>
    </source>
</evidence>
<reference evidence="1" key="1">
    <citation type="journal article" date="2023" name="Plant J.">
        <title>Genome sequences and population genomics provide insights into the demographic history, inbreeding, and mutation load of two 'living fossil' tree species of Dipteronia.</title>
        <authorList>
            <person name="Feng Y."/>
            <person name="Comes H.P."/>
            <person name="Chen J."/>
            <person name="Zhu S."/>
            <person name="Lu R."/>
            <person name="Zhang X."/>
            <person name="Li P."/>
            <person name="Qiu J."/>
            <person name="Olsen K.M."/>
            <person name="Qiu Y."/>
        </authorList>
    </citation>
    <scope>NUCLEOTIDE SEQUENCE</scope>
    <source>
        <strain evidence="1">NBL</strain>
    </source>
</reference>
<dbReference type="Proteomes" id="UP001281410">
    <property type="component" value="Unassembled WGS sequence"/>
</dbReference>
<keyword evidence="2" id="KW-1185">Reference proteome</keyword>
<accession>A0AAE0B4P0</accession>
<sequence>MVADNESVVACIVYKYKTDVRDVRHFAQYARAVSAAATAHEKGLVETVANVWDFHASAMVAASSLQVSCFIVSLFNDFEQIVYINLATCLEI</sequence>
<comment type="caution">
    <text evidence="1">The sequence shown here is derived from an EMBL/GenBank/DDBJ whole genome shotgun (WGS) entry which is preliminary data.</text>
</comment>
<organism evidence="1 2">
    <name type="scientific">Dipteronia sinensis</name>
    <dbReference type="NCBI Taxonomy" id="43782"/>
    <lineage>
        <taxon>Eukaryota</taxon>
        <taxon>Viridiplantae</taxon>
        <taxon>Streptophyta</taxon>
        <taxon>Embryophyta</taxon>
        <taxon>Tracheophyta</taxon>
        <taxon>Spermatophyta</taxon>
        <taxon>Magnoliopsida</taxon>
        <taxon>eudicotyledons</taxon>
        <taxon>Gunneridae</taxon>
        <taxon>Pentapetalae</taxon>
        <taxon>rosids</taxon>
        <taxon>malvids</taxon>
        <taxon>Sapindales</taxon>
        <taxon>Sapindaceae</taxon>
        <taxon>Hippocastanoideae</taxon>
        <taxon>Acereae</taxon>
        <taxon>Dipteronia</taxon>
    </lineage>
</organism>
<name>A0AAE0B4P0_9ROSI</name>
<dbReference type="AlphaFoldDB" id="A0AAE0B4P0"/>
<proteinExistence type="predicted"/>
<dbReference type="EMBL" id="JANJYJ010000001">
    <property type="protein sequence ID" value="KAK3229275.1"/>
    <property type="molecule type" value="Genomic_DNA"/>
</dbReference>
<gene>
    <name evidence="1" type="ORF">Dsin_001156</name>
</gene>
<protein>
    <submittedName>
        <fullName evidence="1">Uncharacterized protein</fullName>
    </submittedName>
</protein>